<feature type="repeat" description="WD" evidence="3">
    <location>
        <begin position="202"/>
        <end position="244"/>
    </location>
</feature>
<keyword evidence="1 3" id="KW-0853">WD repeat</keyword>
<dbReference type="InterPro" id="IPR001680">
    <property type="entry name" value="WD40_rpt"/>
</dbReference>
<evidence type="ECO:0000256" key="2">
    <source>
        <dbReference type="ARBA" id="ARBA00022737"/>
    </source>
</evidence>
<dbReference type="Pfam" id="PF12894">
    <property type="entry name" value="ANAPC4_WD40"/>
    <property type="match status" value="1"/>
</dbReference>
<dbReference type="InterPro" id="IPR024977">
    <property type="entry name" value="Apc4-like_WD40_dom"/>
</dbReference>
<organism evidence="5 6">
    <name type="scientific">Adineta ricciae</name>
    <name type="common">Rotifer</name>
    <dbReference type="NCBI Taxonomy" id="249248"/>
    <lineage>
        <taxon>Eukaryota</taxon>
        <taxon>Metazoa</taxon>
        <taxon>Spiralia</taxon>
        <taxon>Gnathifera</taxon>
        <taxon>Rotifera</taxon>
        <taxon>Eurotatoria</taxon>
        <taxon>Bdelloidea</taxon>
        <taxon>Adinetida</taxon>
        <taxon>Adinetidae</taxon>
        <taxon>Adineta</taxon>
    </lineage>
</organism>
<evidence type="ECO:0000313" key="5">
    <source>
        <dbReference type="EMBL" id="CAF0819817.1"/>
    </source>
</evidence>
<dbReference type="SMART" id="SM00320">
    <property type="entry name" value="WD40"/>
    <property type="match status" value="5"/>
</dbReference>
<accession>A0A813U7I5</accession>
<proteinExistence type="predicted"/>
<gene>
    <name evidence="5" type="ORF">XAT740_LOCUS3903</name>
</gene>
<dbReference type="Proteomes" id="UP000663828">
    <property type="component" value="Unassembled WGS sequence"/>
</dbReference>
<name>A0A813U7I5_ADIRI</name>
<evidence type="ECO:0000256" key="1">
    <source>
        <dbReference type="ARBA" id="ARBA00022574"/>
    </source>
</evidence>
<comment type="caution">
    <text evidence="5">The sequence shown here is derived from an EMBL/GenBank/DDBJ whole genome shotgun (WGS) entry which is preliminary data.</text>
</comment>
<dbReference type="PANTHER" id="PTHR47822">
    <property type="entry name" value="CARBOHYDRATE BINDING DOMAIN CONTAINING PROTEIN"/>
    <property type="match status" value="1"/>
</dbReference>
<dbReference type="PROSITE" id="PS00678">
    <property type="entry name" value="WD_REPEATS_1"/>
    <property type="match status" value="1"/>
</dbReference>
<dbReference type="PANTHER" id="PTHR47822:SF3">
    <property type="entry name" value="ANAPHASE-PROMOTING COMPLEX SUBUNIT 4-LIKE WD40 DOMAIN-CONTAINING PROTEIN"/>
    <property type="match status" value="1"/>
</dbReference>
<dbReference type="SUPFAM" id="SSF50978">
    <property type="entry name" value="WD40 repeat-like"/>
    <property type="match status" value="1"/>
</dbReference>
<dbReference type="PROSITE" id="PS50294">
    <property type="entry name" value="WD_REPEATS_REGION"/>
    <property type="match status" value="1"/>
</dbReference>
<evidence type="ECO:0000259" key="4">
    <source>
        <dbReference type="Pfam" id="PF12894"/>
    </source>
</evidence>
<reference evidence="5" key="1">
    <citation type="submission" date="2021-02" db="EMBL/GenBank/DDBJ databases">
        <authorList>
            <person name="Nowell W R."/>
        </authorList>
    </citation>
    <scope>NUCLEOTIDE SEQUENCE</scope>
</reference>
<keyword evidence="2" id="KW-0677">Repeat</keyword>
<feature type="domain" description="Anaphase-promoting complex subunit 4-like WD40" evidence="4">
    <location>
        <begin position="136"/>
        <end position="181"/>
    </location>
</feature>
<evidence type="ECO:0000256" key="3">
    <source>
        <dbReference type="PROSITE-ProRule" id="PRU00221"/>
    </source>
</evidence>
<evidence type="ECO:0000313" key="6">
    <source>
        <dbReference type="Proteomes" id="UP000663828"/>
    </source>
</evidence>
<dbReference type="PROSITE" id="PS50082">
    <property type="entry name" value="WD_REPEATS_2"/>
    <property type="match status" value="1"/>
</dbReference>
<dbReference type="Pfam" id="PF00400">
    <property type="entry name" value="WD40"/>
    <property type="match status" value="2"/>
</dbReference>
<dbReference type="EMBL" id="CAJNOR010000153">
    <property type="protein sequence ID" value="CAF0819817.1"/>
    <property type="molecule type" value="Genomic_DNA"/>
</dbReference>
<keyword evidence="6" id="KW-1185">Reference proteome</keyword>
<dbReference type="InterPro" id="IPR015943">
    <property type="entry name" value="WD40/YVTN_repeat-like_dom_sf"/>
</dbReference>
<protein>
    <recommendedName>
        <fullName evidence="4">Anaphase-promoting complex subunit 4-like WD40 domain-containing protein</fullName>
    </recommendedName>
</protein>
<dbReference type="Gene3D" id="2.130.10.10">
    <property type="entry name" value="YVTN repeat-like/Quinoprotein amine dehydrogenase"/>
    <property type="match status" value="3"/>
</dbReference>
<dbReference type="AlphaFoldDB" id="A0A813U7I5"/>
<dbReference type="InterPro" id="IPR036322">
    <property type="entry name" value="WD40_repeat_dom_sf"/>
</dbReference>
<dbReference type="InterPro" id="IPR019775">
    <property type="entry name" value="WD40_repeat_CS"/>
</dbReference>
<sequence length="370" mass="41375">MAKRRLEDAIVASRALNVGIKLIDHFRSAKPLFSHDVNAHGGIFSLRFSDELDQLAVGYGDGSIRSFSVTNGKETNEYLASSLPPIEHLRRLSMDLPIMSLKWHPLASHCLYAACVDGTIRQVDKKTNELSVLTYEIDNELTSLDFSFDGKHFATVGKDAHVRVYDSEKTIIIHKYNNQRNDTQLEQILHRRDSGTDELSCTTGHYYRAFACKFHPDHRNVLLTAGWDNVIKFWDIRQKDAMSEEIAGPHICGEGIDARGNEILTASWTCANSLQLWDFRTMGLIKTLNVPNADTDKGEFMYSAQLCDNKTILAVGSGTCACHVINSETNQELARLPLTKPVYALDSMLGGRVFAYGGLDKFSLAHMKDS</sequence>